<dbReference type="CDD" id="cd13860">
    <property type="entry name" value="CuRO_1_2dMco_1"/>
    <property type="match status" value="1"/>
</dbReference>
<evidence type="ECO:0000256" key="4">
    <source>
        <dbReference type="ARBA" id="ARBA00023008"/>
    </source>
</evidence>
<evidence type="ECO:0000313" key="10">
    <source>
        <dbReference type="Proteomes" id="UP000637423"/>
    </source>
</evidence>
<dbReference type="PANTHER" id="PTHR11709:SF394">
    <property type="entry name" value="FI03373P-RELATED"/>
    <property type="match status" value="1"/>
</dbReference>
<comment type="subcellular location">
    <subcellularLocation>
        <location evidence="1">Periplasm</location>
    </subcellularLocation>
</comment>
<reference evidence="9" key="2">
    <citation type="submission" date="2020-09" db="EMBL/GenBank/DDBJ databases">
        <authorList>
            <person name="Sun Q."/>
            <person name="Zhou Y."/>
        </authorList>
    </citation>
    <scope>NUCLEOTIDE SEQUENCE</scope>
    <source>
        <strain evidence="9">CGMCC 1.10998</strain>
    </source>
</reference>
<dbReference type="PROSITE" id="PS00080">
    <property type="entry name" value="MULTICOPPER_OXIDASE2"/>
    <property type="match status" value="1"/>
</dbReference>
<dbReference type="GO" id="GO:0042597">
    <property type="term" value="C:periplasmic space"/>
    <property type="evidence" value="ECO:0007669"/>
    <property type="project" value="UniProtKB-SubCell"/>
</dbReference>
<evidence type="ECO:0000256" key="6">
    <source>
        <dbReference type="SAM" id="SignalP"/>
    </source>
</evidence>
<evidence type="ECO:0000256" key="2">
    <source>
        <dbReference type="ARBA" id="ARBA00022723"/>
    </source>
</evidence>
<dbReference type="RefSeq" id="WP_188564673.1">
    <property type="nucleotide sequence ID" value="NZ_BMED01000001.1"/>
</dbReference>
<feature type="domain" description="Plastocyanin-like" evidence="8">
    <location>
        <begin position="98"/>
        <end position="202"/>
    </location>
</feature>
<evidence type="ECO:0000259" key="7">
    <source>
        <dbReference type="Pfam" id="PF07731"/>
    </source>
</evidence>
<dbReference type="InterPro" id="IPR006311">
    <property type="entry name" value="TAT_signal"/>
</dbReference>
<proteinExistence type="predicted"/>
<feature type="signal peptide" evidence="6">
    <location>
        <begin position="1"/>
        <end position="28"/>
    </location>
</feature>
<keyword evidence="3" id="KW-0560">Oxidoreductase</keyword>
<dbReference type="PROSITE" id="PS51318">
    <property type="entry name" value="TAT"/>
    <property type="match status" value="1"/>
</dbReference>
<evidence type="ECO:0000256" key="5">
    <source>
        <dbReference type="SAM" id="MobiDB-lite"/>
    </source>
</evidence>
<dbReference type="Proteomes" id="UP000637423">
    <property type="component" value="Unassembled WGS sequence"/>
</dbReference>
<evidence type="ECO:0000259" key="8">
    <source>
        <dbReference type="Pfam" id="PF07732"/>
    </source>
</evidence>
<dbReference type="GO" id="GO:0016491">
    <property type="term" value="F:oxidoreductase activity"/>
    <property type="evidence" value="ECO:0007669"/>
    <property type="project" value="UniProtKB-KW"/>
</dbReference>
<comment type="caution">
    <text evidence="9">The sequence shown here is derived from an EMBL/GenBank/DDBJ whole genome shotgun (WGS) entry which is preliminary data.</text>
</comment>
<dbReference type="Pfam" id="PF07731">
    <property type="entry name" value="Cu-oxidase_2"/>
    <property type="match status" value="1"/>
</dbReference>
<dbReference type="SUPFAM" id="SSF49503">
    <property type="entry name" value="Cupredoxins"/>
    <property type="match status" value="2"/>
</dbReference>
<evidence type="ECO:0000313" key="9">
    <source>
        <dbReference type="EMBL" id="GGC63515.1"/>
    </source>
</evidence>
<dbReference type="InterPro" id="IPR008972">
    <property type="entry name" value="Cupredoxin"/>
</dbReference>
<feature type="compositionally biased region" description="Basic and acidic residues" evidence="5">
    <location>
        <begin position="458"/>
        <end position="471"/>
    </location>
</feature>
<keyword evidence="2" id="KW-0479">Metal-binding</keyword>
<reference evidence="9" key="1">
    <citation type="journal article" date="2014" name="Int. J. Syst. Evol. Microbiol.">
        <title>Complete genome sequence of Corynebacterium casei LMG S-19264T (=DSM 44701T), isolated from a smear-ripened cheese.</title>
        <authorList>
            <consortium name="US DOE Joint Genome Institute (JGI-PGF)"/>
            <person name="Walter F."/>
            <person name="Albersmeier A."/>
            <person name="Kalinowski J."/>
            <person name="Ruckert C."/>
        </authorList>
    </citation>
    <scope>NUCLEOTIDE SEQUENCE</scope>
    <source>
        <strain evidence="9">CGMCC 1.10998</strain>
    </source>
</reference>
<dbReference type="PANTHER" id="PTHR11709">
    <property type="entry name" value="MULTI-COPPER OXIDASE"/>
    <property type="match status" value="1"/>
</dbReference>
<protein>
    <submittedName>
        <fullName evidence="9">Exported copper oxidase</fullName>
    </submittedName>
</protein>
<keyword evidence="10" id="KW-1185">Reference proteome</keyword>
<sequence>MSSRRNFLSGLGASLGASIAGITAAATAASVSKVAMAALPEPVMQTSPDTMPPLVPNNGRPYNPVVTLNGWTLPWRMNNGIKEFHLVAEPVVREMAPGFKAHLWGYNGQSPGPTLEVVEGDRVRIFVTNKLPEHTSVHWHGQRLPNGMDGVSGLTQKSIPPGKTFVYEFVARRPGTFMYHPHADEMVQMAMGMMGSWVTHPKGKHPQIDEVDRDFVFLLNSYDIDPGAYTPKVMTMLDFNLWSWNSRVFPGIDPLVVRKNDKVRIRVGNLTMTNHPIHIHGHEFQVTGTDGGPVPRSARWPEVTTDIAVGQMRQIEFLADEEGDWSFHCHKAHHTMNAMGHEVPTMIGVDHTGVAKQINSLIPDYMVMGERGMADMIEMEMPVPDNTAPMMTGDGPFGSVEMGGMFSVVKVRKDQKPGDYKDPGWYKHPPGTVAHEWTGKVAEPVRARADTASSKGMPTEKKNQPEVEVQVRKPVGKMNHG</sequence>
<dbReference type="EMBL" id="BMED01000001">
    <property type="protein sequence ID" value="GGC63515.1"/>
    <property type="molecule type" value="Genomic_DNA"/>
</dbReference>
<name>A0A916U7I6_9BURK</name>
<dbReference type="CDD" id="cd04202">
    <property type="entry name" value="CuRO_D2_2dMcoN_like"/>
    <property type="match status" value="1"/>
</dbReference>
<dbReference type="InterPro" id="IPR045087">
    <property type="entry name" value="Cu-oxidase_fam"/>
</dbReference>
<dbReference type="GO" id="GO:0005507">
    <property type="term" value="F:copper ion binding"/>
    <property type="evidence" value="ECO:0007669"/>
    <property type="project" value="InterPro"/>
</dbReference>
<feature type="chain" id="PRO_5037700974" evidence="6">
    <location>
        <begin position="29"/>
        <end position="481"/>
    </location>
</feature>
<keyword evidence="6" id="KW-0732">Signal</keyword>
<keyword evidence="4" id="KW-0186">Copper</keyword>
<evidence type="ECO:0000256" key="3">
    <source>
        <dbReference type="ARBA" id="ARBA00023002"/>
    </source>
</evidence>
<gene>
    <name evidence="9" type="ORF">GCM10011396_08100</name>
</gene>
<dbReference type="Gene3D" id="2.60.40.420">
    <property type="entry name" value="Cupredoxins - blue copper proteins"/>
    <property type="match status" value="1"/>
</dbReference>
<dbReference type="InterPro" id="IPR011706">
    <property type="entry name" value="Cu-oxidase_C"/>
</dbReference>
<dbReference type="InterPro" id="IPR011707">
    <property type="entry name" value="Cu-oxidase-like_N"/>
</dbReference>
<accession>A0A916U7I6</accession>
<organism evidence="9 10">
    <name type="scientific">Undibacterium terreum</name>
    <dbReference type="NCBI Taxonomy" id="1224302"/>
    <lineage>
        <taxon>Bacteria</taxon>
        <taxon>Pseudomonadati</taxon>
        <taxon>Pseudomonadota</taxon>
        <taxon>Betaproteobacteria</taxon>
        <taxon>Burkholderiales</taxon>
        <taxon>Oxalobacteraceae</taxon>
        <taxon>Undibacterium</taxon>
    </lineage>
</organism>
<evidence type="ECO:0000256" key="1">
    <source>
        <dbReference type="ARBA" id="ARBA00004418"/>
    </source>
</evidence>
<feature type="region of interest" description="Disordered" evidence="5">
    <location>
        <begin position="420"/>
        <end position="481"/>
    </location>
</feature>
<feature type="domain" description="Plastocyanin-like" evidence="7">
    <location>
        <begin position="229"/>
        <end position="344"/>
    </location>
</feature>
<dbReference type="AlphaFoldDB" id="A0A916U7I6"/>
<dbReference type="InterPro" id="IPR002355">
    <property type="entry name" value="Cu_oxidase_Cu_BS"/>
</dbReference>
<dbReference type="Pfam" id="PF07732">
    <property type="entry name" value="Cu-oxidase_3"/>
    <property type="match status" value="1"/>
</dbReference>